<keyword evidence="7" id="KW-1185">Reference proteome</keyword>
<dbReference type="PROSITE" id="PS51063">
    <property type="entry name" value="HTH_CRP_2"/>
    <property type="match status" value="1"/>
</dbReference>
<name>A0ABW1A5V5_9ACTN</name>
<dbReference type="Gene3D" id="2.60.120.10">
    <property type="entry name" value="Jelly Rolls"/>
    <property type="match status" value="1"/>
</dbReference>
<dbReference type="Gene3D" id="1.10.10.10">
    <property type="entry name" value="Winged helix-like DNA-binding domain superfamily/Winged helix DNA-binding domain"/>
    <property type="match status" value="1"/>
</dbReference>
<dbReference type="SUPFAM" id="SSF51206">
    <property type="entry name" value="cAMP-binding domain-like"/>
    <property type="match status" value="1"/>
</dbReference>
<dbReference type="InterPro" id="IPR050397">
    <property type="entry name" value="Env_Response_Regulators"/>
</dbReference>
<dbReference type="InterPro" id="IPR036390">
    <property type="entry name" value="WH_DNA-bd_sf"/>
</dbReference>
<dbReference type="PROSITE" id="PS50042">
    <property type="entry name" value="CNMP_BINDING_3"/>
    <property type="match status" value="1"/>
</dbReference>
<evidence type="ECO:0000259" key="5">
    <source>
        <dbReference type="PROSITE" id="PS51063"/>
    </source>
</evidence>
<dbReference type="InterPro" id="IPR036388">
    <property type="entry name" value="WH-like_DNA-bd_sf"/>
</dbReference>
<dbReference type="EMBL" id="JBHSON010000059">
    <property type="protein sequence ID" value="MFC5750844.1"/>
    <property type="molecule type" value="Genomic_DNA"/>
</dbReference>
<feature type="domain" description="Cyclic nucleotide-binding" evidence="4">
    <location>
        <begin position="23"/>
        <end position="132"/>
    </location>
</feature>
<organism evidence="6 7">
    <name type="scientific">Actinomadura rugatobispora</name>
    <dbReference type="NCBI Taxonomy" id="1994"/>
    <lineage>
        <taxon>Bacteria</taxon>
        <taxon>Bacillati</taxon>
        <taxon>Actinomycetota</taxon>
        <taxon>Actinomycetes</taxon>
        <taxon>Streptosporangiales</taxon>
        <taxon>Thermomonosporaceae</taxon>
        <taxon>Actinomadura</taxon>
    </lineage>
</organism>
<reference evidence="7" key="1">
    <citation type="journal article" date="2019" name="Int. J. Syst. Evol. Microbiol.">
        <title>The Global Catalogue of Microorganisms (GCM) 10K type strain sequencing project: providing services to taxonomists for standard genome sequencing and annotation.</title>
        <authorList>
            <consortium name="The Broad Institute Genomics Platform"/>
            <consortium name="The Broad Institute Genome Sequencing Center for Infectious Disease"/>
            <person name="Wu L."/>
            <person name="Ma J."/>
        </authorList>
    </citation>
    <scope>NUCLEOTIDE SEQUENCE [LARGE SCALE GENOMIC DNA]</scope>
    <source>
        <strain evidence="7">KCTC 42087</strain>
    </source>
</reference>
<evidence type="ECO:0000256" key="3">
    <source>
        <dbReference type="ARBA" id="ARBA00023163"/>
    </source>
</evidence>
<dbReference type="InterPro" id="IPR014710">
    <property type="entry name" value="RmlC-like_jellyroll"/>
</dbReference>
<keyword evidence="3" id="KW-0804">Transcription</keyword>
<dbReference type="RefSeq" id="WP_378286640.1">
    <property type="nucleotide sequence ID" value="NZ_JBHSON010000059.1"/>
</dbReference>
<evidence type="ECO:0000259" key="4">
    <source>
        <dbReference type="PROSITE" id="PS50042"/>
    </source>
</evidence>
<evidence type="ECO:0000256" key="2">
    <source>
        <dbReference type="ARBA" id="ARBA00023125"/>
    </source>
</evidence>
<dbReference type="CDD" id="cd00038">
    <property type="entry name" value="CAP_ED"/>
    <property type="match status" value="1"/>
</dbReference>
<accession>A0ABW1A5V5</accession>
<proteinExistence type="predicted"/>
<dbReference type="InterPro" id="IPR000595">
    <property type="entry name" value="cNMP-bd_dom"/>
</dbReference>
<dbReference type="InterPro" id="IPR012318">
    <property type="entry name" value="HTH_CRP"/>
</dbReference>
<dbReference type="InterPro" id="IPR018490">
    <property type="entry name" value="cNMP-bd_dom_sf"/>
</dbReference>
<dbReference type="Pfam" id="PF13545">
    <property type="entry name" value="HTH_Crp_2"/>
    <property type="match status" value="1"/>
</dbReference>
<feature type="domain" description="HTH crp-type" evidence="5">
    <location>
        <begin position="157"/>
        <end position="230"/>
    </location>
</feature>
<dbReference type="PANTHER" id="PTHR24567:SF68">
    <property type="entry name" value="DNA-BINDING TRANSCRIPTIONAL DUAL REGULATOR CRP"/>
    <property type="match status" value="1"/>
</dbReference>
<comment type="caution">
    <text evidence="6">The sequence shown here is derived from an EMBL/GenBank/DDBJ whole genome shotgun (WGS) entry which is preliminary data.</text>
</comment>
<gene>
    <name evidence="6" type="ORF">ACFPZN_34945</name>
</gene>
<keyword evidence="2" id="KW-0238">DNA-binding</keyword>
<dbReference type="SMART" id="SM00100">
    <property type="entry name" value="cNMP"/>
    <property type="match status" value="1"/>
</dbReference>
<dbReference type="PANTHER" id="PTHR24567">
    <property type="entry name" value="CRP FAMILY TRANSCRIPTIONAL REGULATORY PROTEIN"/>
    <property type="match status" value="1"/>
</dbReference>
<evidence type="ECO:0000313" key="7">
    <source>
        <dbReference type="Proteomes" id="UP001596074"/>
    </source>
</evidence>
<protein>
    <submittedName>
        <fullName evidence="6">Crp/Fnr family transcriptional regulator</fullName>
    </submittedName>
</protein>
<evidence type="ECO:0000256" key="1">
    <source>
        <dbReference type="ARBA" id="ARBA00023015"/>
    </source>
</evidence>
<sequence length="243" mass="26334">MTHSAIPRPAGSAPERPWPRGTLLAELSAASRARLMDLGSRRRYEHGEVLLREQERSTHVVLLLGGFAKVTSNLGDGRVALLGIRMAGDTVGEMAALDGSPRSASVMACGRVLVKIISRDEFLGLLQDVPEVGIKVSGVISRRLRWANRRRVDFYGYPTRVRLARILVDLAGTYGHPQDEGIVFDVELTQDELGAMAGADADTAGRELRKLKSRGLIATGYRRTAILDLDALRAQARPAGGAE</sequence>
<dbReference type="Pfam" id="PF00027">
    <property type="entry name" value="cNMP_binding"/>
    <property type="match status" value="1"/>
</dbReference>
<evidence type="ECO:0000313" key="6">
    <source>
        <dbReference type="EMBL" id="MFC5750844.1"/>
    </source>
</evidence>
<keyword evidence="1" id="KW-0805">Transcription regulation</keyword>
<dbReference type="Proteomes" id="UP001596074">
    <property type="component" value="Unassembled WGS sequence"/>
</dbReference>
<dbReference type="SUPFAM" id="SSF46785">
    <property type="entry name" value="Winged helix' DNA-binding domain"/>
    <property type="match status" value="1"/>
</dbReference>